<reference evidence="1 2" key="1">
    <citation type="submission" date="2023-07" db="EMBL/GenBank/DDBJ databases">
        <title>Genomic Encyclopedia of Type Strains, Phase IV (KMG-IV): sequencing the most valuable type-strain genomes for metagenomic binning, comparative biology and taxonomic classification.</title>
        <authorList>
            <person name="Goeker M."/>
        </authorList>
    </citation>
    <scope>NUCLEOTIDE SEQUENCE [LARGE SCALE GENOMIC DNA]</scope>
    <source>
        <strain evidence="1 2">DSM 23494</strain>
    </source>
</reference>
<dbReference type="RefSeq" id="WP_307475495.1">
    <property type="nucleotide sequence ID" value="NZ_JAUSUB010000010.1"/>
</dbReference>
<dbReference type="EMBL" id="JAUSUB010000010">
    <property type="protein sequence ID" value="MDQ0270789.1"/>
    <property type="molecule type" value="Genomic_DNA"/>
</dbReference>
<comment type="caution">
    <text evidence="1">The sequence shown here is derived from an EMBL/GenBank/DDBJ whole genome shotgun (WGS) entry which is preliminary data.</text>
</comment>
<dbReference type="Proteomes" id="UP001238088">
    <property type="component" value="Unassembled WGS sequence"/>
</dbReference>
<dbReference type="InterPro" id="IPR027417">
    <property type="entry name" value="P-loop_NTPase"/>
</dbReference>
<keyword evidence="2" id="KW-1185">Reference proteome</keyword>
<gene>
    <name evidence="1" type="ORF">J2S17_002674</name>
</gene>
<dbReference type="Gene3D" id="3.40.50.300">
    <property type="entry name" value="P-loop containing nucleotide triphosphate hydrolases"/>
    <property type="match status" value="1"/>
</dbReference>
<evidence type="ECO:0000313" key="1">
    <source>
        <dbReference type="EMBL" id="MDQ0270789.1"/>
    </source>
</evidence>
<protein>
    <submittedName>
        <fullName evidence="1">DNA replication protein DnaC</fullName>
    </submittedName>
</protein>
<sequence length="269" mass="29875">MTNNSHASRCLLSSECKLANSAECKSTCPHFIAIHGKSGAGGRAAAAGVPADYRLVTVANSPARESQTNVYKNVYAYIATFERQFNEGERVKSLYLKSESPGTGKTTTAAAILNEWLTVHYLGSIQRGLQPAQRPAYFLDVNEWQTDYNQFNRARVPDVIAEAASKRYYLAMERAKHAPFAVLDDLGVRGSTDGFRSDLHAVVNHRVTNQMPTVYTSNLPIFYTGKRVEGDTEPYDLVDVFGEERLPDRINEQCGVQTFVGESKRGLRR</sequence>
<accession>A0ABU0AHQ9</accession>
<organism evidence="1 2">
    <name type="scientific">Cytobacillus purgationiresistens</name>
    <dbReference type="NCBI Taxonomy" id="863449"/>
    <lineage>
        <taxon>Bacteria</taxon>
        <taxon>Bacillati</taxon>
        <taxon>Bacillota</taxon>
        <taxon>Bacilli</taxon>
        <taxon>Bacillales</taxon>
        <taxon>Bacillaceae</taxon>
        <taxon>Cytobacillus</taxon>
    </lineage>
</organism>
<dbReference type="SUPFAM" id="SSF52540">
    <property type="entry name" value="P-loop containing nucleoside triphosphate hydrolases"/>
    <property type="match status" value="1"/>
</dbReference>
<name>A0ABU0AHQ9_9BACI</name>
<proteinExistence type="predicted"/>
<evidence type="ECO:0000313" key="2">
    <source>
        <dbReference type="Proteomes" id="UP001238088"/>
    </source>
</evidence>